<evidence type="ECO:0000313" key="3">
    <source>
        <dbReference type="Proteomes" id="UP000238479"/>
    </source>
</evidence>
<organism evidence="2 3">
    <name type="scientific">Rosa chinensis</name>
    <name type="common">China rose</name>
    <dbReference type="NCBI Taxonomy" id="74649"/>
    <lineage>
        <taxon>Eukaryota</taxon>
        <taxon>Viridiplantae</taxon>
        <taxon>Streptophyta</taxon>
        <taxon>Embryophyta</taxon>
        <taxon>Tracheophyta</taxon>
        <taxon>Spermatophyta</taxon>
        <taxon>Magnoliopsida</taxon>
        <taxon>eudicotyledons</taxon>
        <taxon>Gunneridae</taxon>
        <taxon>Pentapetalae</taxon>
        <taxon>rosids</taxon>
        <taxon>fabids</taxon>
        <taxon>Rosales</taxon>
        <taxon>Rosaceae</taxon>
        <taxon>Rosoideae</taxon>
        <taxon>Rosoideae incertae sedis</taxon>
        <taxon>Rosa</taxon>
    </lineage>
</organism>
<evidence type="ECO:0000256" key="1">
    <source>
        <dbReference type="SAM" id="MobiDB-lite"/>
    </source>
</evidence>
<sequence length="85" mass="9691">MSSIWKVVTVDAEVVIASGFTMKFTGVSLVWDPKLIDENKIECESSLSPASSFDNDLFDDDSFDEDRSSERLRFTMQEQRPIHGR</sequence>
<proteinExistence type="predicted"/>
<dbReference type="EMBL" id="PDCK01000045">
    <property type="protein sequence ID" value="PRQ20971.1"/>
    <property type="molecule type" value="Genomic_DNA"/>
</dbReference>
<comment type="caution">
    <text evidence="2">The sequence shown here is derived from an EMBL/GenBank/DDBJ whole genome shotgun (WGS) entry which is preliminary data.</text>
</comment>
<reference evidence="2 3" key="1">
    <citation type="journal article" date="2018" name="Nat. Genet.">
        <title>The Rosa genome provides new insights in the design of modern roses.</title>
        <authorList>
            <person name="Bendahmane M."/>
        </authorList>
    </citation>
    <scope>NUCLEOTIDE SEQUENCE [LARGE SCALE GENOMIC DNA]</scope>
    <source>
        <strain evidence="3">cv. Old Blush</strain>
    </source>
</reference>
<gene>
    <name evidence="2" type="ORF">RchiOBHm_Chr7g0233991</name>
</gene>
<name>A0A2P6PGC6_ROSCH</name>
<protein>
    <submittedName>
        <fullName evidence="2">Uncharacterized protein</fullName>
    </submittedName>
</protein>
<dbReference type="Gramene" id="PRQ20971">
    <property type="protein sequence ID" value="PRQ20971"/>
    <property type="gene ID" value="RchiOBHm_Chr7g0233991"/>
</dbReference>
<dbReference type="Proteomes" id="UP000238479">
    <property type="component" value="Chromosome 7"/>
</dbReference>
<feature type="region of interest" description="Disordered" evidence="1">
    <location>
        <begin position="46"/>
        <end position="85"/>
    </location>
</feature>
<accession>A0A2P6PGC6</accession>
<keyword evidence="3" id="KW-1185">Reference proteome</keyword>
<evidence type="ECO:0000313" key="2">
    <source>
        <dbReference type="EMBL" id="PRQ20971.1"/>
    </source>
</evidence>
<dbReference type="AlphaFoldDB" id="A0A2P6PGC6"/>